<name>A0A3M7RSA4_BRAPC</name>
<accession>A0A3M7RSA4</accession>
<reference evidence="1 2" key="1">
    <citation type="journal article" date="2018" name="Sci. Rep.">
        <title>Genomic signatures of local adaptation to the degree of environmental predictability in rotifers.</title>
        <authorList>
            <person name="Franch-Gras L."/>
            <person name="Hahn C."/>
            <person name="Garcia-Roger E.M."/>
            <person name="Carmona M.J."/>
            <person name="Serra M."/>
            <person name="Gomez A."/>
        </authorList>
    </citation>
    <scope>NUCLEOTIDE SEQUENCE [LARGE SCALE GENOMIC DNA]</scope>
    <source>
        <strain evidence="1">HYR1</strain>
    </source>
</reference>
<comment type="caution">
    <text evidence="1">The sequence shown here is derived from an EMBL/GenBank/DDBJ whole genome shotgun (WGS) entry which is preliminary data.</text>
</comment>
<proteinExistence type="predicted"/>
<dbReference type="EMBL" id="REGN01002742">
    <property type="protein sequence ID" value="RNA26444.1"/>
    <property type="molecule type" value="Genomic_DNA"/>
</dbReference>
<organism evidence="1 2">
    <name type="scientific">Brachionus plicatilis</name>
    <name type="common">Marine rotifer</name>
    <name type="synonym">Brachionus muelleri</name>
    <dbReference type="NCBI Taxonomy" id="10195"/>
    <lineage>
        <taxon>Eukaryota</taxon>
        <taxon>Metazoa</taxon>
        <taxon>Spiralia</taxon>
        <taxon>Gnathifera</taxon>
        <taxon>Rotifera</taxon>
        <taxon>Eurotatoria</taxon>
        <taxon>Monogononta</taxon>
        <taxon>Pseudotrocha</taxon>
        <taxon>Ploima</taxon>
        <taxon>Brachionidae</taxon>
        <taxon>Brachionus</taxon>
    </lineage>
</organism>
<evidence type="ECO:0000313" key="2">
    <source>
        <dbReference type="Proteomes" id="UP000276133"/>
    </source>
</evidence>
<gene>
    <name evidence="1" type="ORF">BpHYR1_003778</name>
</gene>
<protein>
    <submittedName>
        <fullName evidence="1">Uncharacterized protein</fullName>
    </submittedName>
</protein>
<dbReference type="AlphaFoldDB" id="A0A3M7RSA4"/>
<evidence type="ECO:0000313" key="1">
    <source>
        <dbReference type="EMBL" id="RNA26444.1"/>
    </source>
</evidence>
<sequence>MSIDGHPHENVIDHLYTFHDSPTLTKLVYLSSNEIMFQFYVFELWYGIMVRGFEINAKLNIRMITELSLKLMVLVLAIHLLATSPQSSKDNSSTHISSTLSTSSSTELNMLLQKSDKLYRSLVLKILRVKAKSKLFSFRKIFDIRQNLTKFCTVRISFRFYYLKL</sequence>
<dbReference type="Proteomes" id="UP000276133">
    <property type="component" value="Unassembled WGS sequence"/>
</dbReference>
<keyword evidence="2" id="KW-1185">Reference proteome</keyword>